<accession>A0A9E7M8E8</accession>
<organism evidence="2 3">
    <name type="scientific">Klebsiella phage 6993</name>
    <dbReference type="NCBI Taxonomy" id="2912297"/>
    <lineage>
        <taxon>Viruses</taxon>
        <taxon>Duplodnaviria</taxon>
        <taxon>Heunggongvirae</taxon>
        <taxon>Uroviricota</taxon>
        <taxon>Caudoviricetes</taxon>
        <taxon>Autographivirales</taxon>
        <taxon>Autoscriptoviridae</taxon>
        <taxon>Slopekvirinae</taxon>
        <taxon>Drulisvirus</taxon>
        <taxon>Drulisvirus dv6993</taxon>
    </lineage>
</organism>
<feature type="region of interest" description="Disordered" evidence="1">
    <location>
        <begin position="28"/>
        <end position="51"/>
    </location>
</feature>
<evidence type="ECO:0000313" key="2">
    <source>
        <dbReference type="EMBL" id="URY99615.1"/>
    </source>
</evidence>
<name>A0A9E7M8E8_9CAUD</name>
<dbReference type="EMBL" id="OL362278">
    <property type="protein sequence ID" value="URY99615.1"/>
    <property type="molecule type" value="Genomic_DNA"/>
</dbReference>
<evidence type="ECO:0000313" key="3">
    <source>
        <dbReference type="Proteomes" id="UP001055501"/>
    </source>
</evidence>
<keyword evidence="3" id="KW-1185">Reference proteome</keyword>
<protein>
    <submittedName>
        <fullName evidence="2">Uncharacterized protein</fullName>
    </submittedName>
</protein>
<dbReference type="Proteomes" id="UP001055501">
    <property type="component" value="Genome"/>
</dbReference>
<sequence>MAHYWPTRCCTGQALGRPAMDAQCRHKISKAERTPMAHRERTGSALVNAQG</sequence>
<gene>
    <name evidence="2" type="ORF">6993_0001</name>
</gene>
<reference evidence="2" key="1">
    <citation type="submission" date="2021-11" db="EMBL/GenBank/DDBJ databases">
        <title>The TAILOR 12: Case summaries of 12 patient that have undergone phage therapy for multidrug-resistant infections.</title>
        <authorList>
            <person name="Green S."/>
            <person name="Terwilliger A."/>
            <person name="Clark J."/>
            <person name="Salazar K."/>
            <person name="Maresso A."/>
        </authorList>
    </citation>
    <scope>NUCLEOTIDE SEQUENCE</scope>
</reference>
<feature type="compositionally biased region" description="Basic and acidic residues" evidence="1">
    <location>
        <begin position="29"/>
        <end position="42"/>
    </location>
</feature>
<evidence type="ECO:0000256" key="1">
    <source>
        <dbReference type="SAM" id="MobiDB-lite"/>
    </source>
</evidence>
<proteinExistence type="predicted"/>